<keyword evidence="3 5" id="KW-1133">Transmembrane helix</keyword>
<dbReference type="InterPro" id="IPR023352">
    <property type="entry name" value="MAPEG-like_dom_sf"/>
</dbReference>
<name>A0A7X0JTV6_9GAMM</name>
<dbReference type="InParanoid" id="A0A7X0JTV6"/>
<keyword evidence="4 5" id="KW-0472">Membrane</keyword>
<dbReference type="GO" id="GO:0016020">
    <property type="term" value="C:membrane"/>
    <property type="evidence" value="ECO:0007669"/>
    <property type="project" value="UniProtKB-SubCell"/>
</dbReference>
<dbReference type="Proteomes" id="UP000528457">
    <property type="component" value="Unassembled WGS sequence"/>
</dbReference>
<proteinExistence type="predicted"/>
<dbReference type="InterPro" id="IPR001129">
    <property type="entry name" value="Membr-assoc_MAPEG"/>
</dbReference>
<dbReference type="EMBL" id="JACHHT010000002">
    <property type="protein sequence ID" value="MBB6521618.1"/>
    <property type="molecule type" value="Genomic_DNA"/>
</dbReference>
<dbReference type="AlphaFoldDB" id="A0A7X0JTV6"/>
<comment type="subcellular location">
    <subcellularLocation>
        <location evidence="1">Membrane</location>
    </subcellularLocation>
</comment>
<keyword evidence="7" id="KW-1185">Reference proteome</keyword>
<dbReference type="SUPFAM" id="SSF161084">
    <property type="entry name" value="MAPEG domain-like"/>
    <property type="match status" value="1"/>
</dbReference>
<evidence type="ECO:0000313" key="6">
    <source>
        <dbReference type="EMBL" id="MBB6521618.1"/>
    </source>
</evidence>
<gene>
    <name evidence="6" type="ORF">HNR48_001903</name>
</gene>
<evidence type="ECO:0000256" key="5">
    <source>
        <dbReference type="SAM" id="Phobius"/>
    </source>
</evidence>
<dbReference type="RefSeq" id="WP_166844447.1">
    <property type="nucleotide sequence ID" value="NZ_JAAONY010000002.1"/>
</dbReference>
<dbReference type="Gene3D" id="1.20.120.550">
    <property type="entry name" value="Membrane associated eicosanoid/glutathione metabolism-like domain"/>
    <property type="match status" value="1"/>
</dbReference>
<evidence type="ECO:0000313" key="7">
    <source>
        <dbReference type="Proteomes" id="UP000528457"/>
    </source>
</evidence>
<evidence type="ECO:0000256" key="2">
    <source>
        <dbReference type="ARBA" id="ARBA00022692"/>
    </source>
</evidence>
<accession>A0A7X0JTV6</accession>
<evidence type="ECO:0000256" key="4">
    <source>
        <dbReference type="ARBA" id="ARBA00023136"/>
    </source>
</evidence>
<evidence type="ECO:0008006" key="8">
    <source>
        <dbReference type="Google" id="ProtNLM"/>
    </source>
</evidence>
<organism evidence="6 7">
    <name type="scientific">Pseudoteredinibacter isoporae</name>
    <dbReference type="NCBI Taxonomy" id="570281"/>
    <lineage>
        <taxon>Bacteria</taxon>
        <taxon>Pseudomonadati</taxon>
        <taxon>Pseudomonadota</taxon>
        <taxon>Gammaproteobacteria</taxon>
        <taxon>Cellvibrionales</taxon>
        <taxon>Cellvibrionaceae</taxon>
        <taxon>Pseudoteredinibacter</taxon>
    </lineage>
</organism>
<feature type="transmembrane region" description="Helical" evidence="5">
    <location>
        <begin position="74"/>
        <end position="101"/>
    </location>
</feature>
<sequence length="143" mass="16293">MASESDLNIFMPVLAMMLLTMLVWITLLYRRLSTAMSNGIAADRLNTPEKVKELLPEKAMAPAYNLANLFELPILFYVLSVYLSISNLVDSLFITCAWGFFAFRLAHSVIHCSYNKVMHRFAAYLLSSALLWFMLLRAVFLSL</sequence>
<feature type="transmembrane region" description="Helical" evidence="5">
    <location>
        <begin position="7"/>
        <end position="29"/>
    </location>
</feature>
<evidence type="ECO:0000256" key="1">
    <source>
        <dbReference type="ARBA" id="ARBA00004370"/>
    </source>
</evidence>
<reference evidence="6 7" key="1">
    <citation type="submission" date="2020-08" db="EMBL/GenBank/DDBJ databases">
        <title>Genomic Encyclopedia of Type Strains, Phase IV (KMG-IV): sequencing the most valuable type-strain genomes for metagenomic binning, comparative biology and taxonomic classification.</title>
        <authorList>
            <person name="Goeker M."/>
        </authorList>
    </citation>
    <scope>NUCLEOTIDE SEQUENCE [LARGE SCALE GENOMIC DNA]</scope>
    <source>
        <strain evidence="6 7">DSM 22368</strain>
    </source>
</reference>
<evidence type="ECO:0000256" key="3">
    <source>
        <dbReference type="ARBA" id="ARBA00022989"/>
    </source>
</evidence>
<keyword evidence="2 5" id="KW-0812">Transmembrane</keyword>
<feature type="transmembrane region" description="Helical" evidence="5">
    <location>
        <begin position="121"/>
        <end position="140"/>
    </location>
</feature>
<protein>
    <recommendedName>
        <fullName evidence="8">MAPEG family protein</fullName>
    </recommendedName>
</protein>
<comment type="caution">
    <text evidence="6">The sequence shown here is derived from an EMBL/GenBank/DDBJ whole genome shotgun (WGS) entry which is preliminary data.</text>
</comment>
<dbReference type="Pfam" id="PF01124">
    <property type="entry name" value="MAPEG"/>
    <property type="match status" value="1"/>
</dbReference>